<reference evidence="1 2" key="1">
    <citation type="submission" date="2023-03" db="EMBL/GenBank/DDBJ databases">
        <title>Genome insight into feeding habits of ladybird beetles.</title>
        <authorList>
            <person name="Li H.-S."/>
            <person name="Huang Y.-H."/>
            <person name="Pang H."/>
        </authorList>
    </citation>
    <scope>NUCLEOTIDE SEQUENCE [LARGE SCALE GENOMIC DNA]</scope>
    <source>
        <strain evidence="1">SYSU_2023b</strain>
        <tissue evidence="1">Whole body</tissue>
    </source>
</reference>
<comment type="caution">
    <text evidence="1">The sequence shown here is derived from an EMBL/GenBank/DDBJ whole genome shotgun (WGS) entry which is preliminary data.</text>
</comment>
<accession>A0AAW1U616</accession>
<dbReference type="Proteomes" id="UP001431783">
    <property type="component" value="Unassembled WGS sequence"/>
</dbReference>
<sequence>MWVILCNWGLCRKRIDPYGGSGEPSIGVLQVPSVPITLLRPRFLSNEPHQEGMMGVRDDAFGIDCLRFLAGRSGPRKNEND</sequence>
<organism evidence="1 2">
    <name type="scientific">Henosepilachna vigintioctopunctata</name>
    <dbReference type="NCBI Taxonomy" id="420089"/>
    <lineage>
        <taxon>Eukaryota</taxon>
        <taxon>Metazoa</taxon>
        <taxon>Ecdysozoa</taxon>
        <taxon>Arthropoda</taxon>
        <taxon>Hexapoda</taxon>
        <taxon>Insecta</taxon>
        <taxon>Pterygota</taxon>
        <taxon>Neoptera</taxon>
        <taxon>Endopterygota</taxon>
        <taxon>Coleoptera</taxon>
        <taxon>Polyphaga</taxon>
        <taxon>Cucujiformia</taxon>
        <taxon>Coccinelloidea</taxon>
        <taxon>Coccinellidae</taxon>
        <taxon>Epilachninae</taxon>
        <taxon>Epilachnini</taxon>
        <taxon>Henosepilachna</taxon>
    </lineage>
</organism>
<gene>
    <name evidence="1" type="ORF">WA026_009388</name>
</gene>
<protein>
    <submittedName>
        <fullName evidence="1">Uncharacterized protein</fullName>
    </submittedName>
</protein>
<name>A0AAW1U616_9CUCU</name>
<dbReference type="EMBL" id="JARQZJ010000034">
    <property type="protein sequence ID" value="KAK9875585.1"/>
    <property type="molecule type" value="Genomic_DNA"/>
</dbReference>
<keyword evidence="2" id="KW-1185">Reference proteome</keyword>
<evidence type="ECO:0000313" key="1">
    <source>
        <dbReference type="EMBL" id="KAK9875585.1"/>
    </source>
</evidence>
<proteinExistence type="predicted"/>
<dbReference type="AlphaFoldDB" id="A0AAW1U616"/>
<evidence type="ECO:0000313" key="2">
    <source>
        <dbReference type="Proteomes" id="UP001431783"/>
    </source>
</evidence>